<comment type="caution">
    <text evidence="1">The sequence shown here is derived from an EMBL/GenBank/DDBJ whole genome shotgun (WGS) entry which is preliminary data.</text>
</comment>
<gene>
    <name evidence="1" type="ORF">FF041_30870</name>
</gene>
<evidence type="ECO:0000313" key="2">
    <source>
        <dbReference type="Proteomes" id="UP000419138"/>
    </source>
</evidence>
<organism evidence="1 2">
    <name type="scientific">Streptomyces jumonjinensis</name>
    <dbReference type="NCBI Taxonomy" id="1945"/>
    <lineage>
        <taxon>Bacteria</taxon>
        <taxon>Bacillati</taxon>
        <taxon>Actinomycetota</taxon>
        <taxon>Actinomycetes</taxon>
        <taxon>Kitasatosporales</taxon>
        <taxon>Streptomycetaceae</taxon>
        <taxon>Streptomyces</taxon>
    </lineage>
</organism>
<name>A0A646KQ06_STRJU</name>
<reference evidence="1 2" key="1">
    <citation type="submission" date="2019-05" db="EMBL/GenBank/DDBJ databases">
        <title>Comparative genomics and metabolomics analyses of clavulanic acid producing Streptomyces species provides insight into specialized metabolism and evolution of beta-lactam biosynthetic gene clusters.</title>
        <authorList>
            <person name="Moore M.A."/>
            <person name="Cruz-Morales P."/>
            <person name="Barona Gomez F."/>
            <person name="Kapil T."/>
        </authorList>
    </citation>
    <scope>NUCLEOTIDE SEQUENCE [LARGE SCALE GENOMIC DNA]</scope>
    <source>
        <strain evidence="1 2">NRRL 5741</strain>
    </source>
</reference>
<dbReference type="EMBL" id="VCLA01000191">
    <property type="protein sequence ID" value="MQT04404.1"/>
    <property type="molecule type" value="Genomic_DNA"/>
</dbReference>
<keyword evidence="2" id="KW-1185">Reference proteome</keyword>
<dbReference type="AlphaFoldDB" id="A0A646KQ06"/>
<sequence>MQLATQLALYHARAVELRTEADAYRLATAARYPRDFRTRLGWTLVKVGLRLAAPPKTYSRCSPAL</sequence>
<proteinExistence type="predicted"/>
<evidence type="ECO:0000313" key="1">
    <source>
        <dbReference type="EMBL" id="MQT04404.1"/>
    </source>
</evidence>
<protein>
    <submittedName>
        <fullName evidence="1">Uncharacterized protein</fullName>
    </submittedName>
</protein>
<accession>A0A646KQ06</accession>
<dbReference type="Proteomes" id="UP000419138">
    <property type="component" value="Unassembled WGS sequence"/>
</dbReference>
<dbReference type="OrthoDB" id="4336008at2"/>
<dbReference type="RefSeq" id="WP_153525784.1">
    <property type="nucleotide sequence ID" value="NZ_JBEPDZ010000046.1"/>
</dbReference>